<feature type="compositionally biased region" description="Basic residues" evidence="1">
    <location>
        <begin position="101"/>
        <end position="117"/>
    </location>
</feature>
<feature type="region of interest" description="Disordered" evidence="1">
    <location>
        <begin position="83"/>
        <end position="169"/>
    </location>
</feature>
<evidence type="ECO:0000256" key="1">
    <source>
        <dbReference type="SAM" id="MobiDB-lite"/>
    </source>
</evidence>
<dbReference type="PANTHER" id="PTHR22731:SF3">
    <property type="entry name" value="RIBONUCLEASES P_MRP PROTEIN SUBUNIT POP1"/>
    <property type="match status" value="1"/>
</dbReference>
<dbReference type="GO" id="GO:0005655">
    <property type="term" value="C:nucleolar ribonuclease P complex"/>
    <property type="evidence" value="ECO:0007669"/>
    <property type="project" value="InterPro"/>
</dbReference>
<organism evidence="3 4">
    <name type="scientific">Geodia barretti</name>
    <name type="common">Barrett's horny sponge</name>
    <dbReference type="NCBI Taxonomy" id="519541"/>
    <lineage>
        <taxon>Eukaryota</taxon>
        <taxon>Metazoa</taxon>
        <taxon>Porifera</taxon>
        <taxon>Demospongiae</taxon>
        <taxon>Heteroscleromorpha</taxon>
        <taxon>Tetractinellida</taxon>
        <taxon>Astrophorina</taxon>
        <taxon>Geodiidae</taxon>
        <taxon>Geodia</taxon>
    </lineage>
</organism>
<dbReference type="PANTHER" id="PTHR22731">
    <property type="entry name" value="RIBONUCLEASES P/MRP PROTEIN SUBUNIT POP1"/>
    <property type="match status" value="1"/>
</dbReference>
<feature type="compositionally biased region" description="Basic and acidic residues" evidence="1">
    <location>
        <begin position="118"/>
        <end position="136"/>
    </location>
</feature>
<dbReference type="Pfam" id="PF06978">
    <property type="entry name" value="POP1_N"/>
    <property type="match status" value="2"/>
</dbReference>
<feature type="compositionally biased region" description="Basic residues" evidence="1">
    <location>
        <begin position="137"/>
        <end position="149"/>
    </location>
</feature>
<dbReference type="SUPFAM" id="SSF103025">
    <property type="entry name" value="Folate-binding domain"/>
    <property type="match status" value="1"/>
</dbReference>
<dbReference type="GO" id="GO:0000172">
    <property type="term" value="C:ribonuclease MRP complex"/>
    <property type="evidence" value="ECO:0007669"/>
    <property type="project" value="InterPro"/>
</dbReference>
<accession>A0AA35W9N0</accession>
<proteinExistence type="predicted"/>
<protein>
    <submittedName>
        <fullName evidence="3">Ribonucleases P/MRP protein subunit POP1</fullName>
    </submittedName>
</protein>
<gene>
    <name evidence="3" type="ORF">GBAR_LOCUS4064</name>
</gene>
<feature type="compositionally biased region" description="Basic and acidic residues" evidence="1">
    <location>
        <begin position="150"/>
        <end position="166"/>
    </location>
</feature>
<feature type="domain" description="Pop1 N-terminal" evidence="2">
    <location>
        <begin position="69"/>
        <end position="157"/>
    </location>
</feature>
<dbReference type="AlphaFoldDB" id="A0AA35W9N0"/>
<name>A0AA35W9N0_GEOBA</name>
<feature type="compositionally biased region" description="Low complexity" evidence="1">
    <location>
        <begin position="1"/>
        <end position="13"/>
    </location>
</feature>
<evidence type="ECO:0000313" key="3">
    <source>
        <dbReference type="EMBL" id="CAI8005080.1"/>
    </source>
</evidence>
<dbReference type="GO" id="GO:0001682">
    <property type="term" value="P:tRNA 5'-leader removal"/>
    <property type="evidence" value="ECO:0007669"/>
    <property type="project" value="InterPro"/>
</dbReference>
<feature type="compositionally biased region" description="Basic residues" evidence="1">
    <location>
        <begin position="37"/>
        <end position="47"/>
    </location>
</feature>
<keyword evidence="4" id="KW-1185">Reference proteome</keyword>
<reference evidence="3" key="1">
    <citation type="submission" date="2023-03" db="EMBL/GenBank/DDBJ databases">
        <authorList>
            <person name="Steffen K."/>
            <person name="Cardenas P."/>
        </authorList>
    </citation>
    <scope>NUCLEOTIDE SEQUENCE</scope>
</reference>
<dbReference type="Gene3D" id="3.30.1360.120">
    <property type="entry name" value="Probable tRNA modification gtpase trme, domain 1"/>
    <property type="match status" value="1"/>
</dbReference>
<sequence length="492" mass="54779">MAESASVAGASESTTKAGGGVEGGRTPAATPAGGGSGKKKKSGKEKRLRNEPRSVSGELTPLAINVMDFAEARATELKAMTQVLSKKPGDGGKRVFQQLPRHMKRRAMSHNIRRLPRRLQEKAAKEMEKQAADKEGKKKKSRKQRRKIRNLREEKSGRGQDRDSGHPQRPVWLETHVWHAKRMKMIDHHDYCMAESVNDKGVRQAYRSLRYGCLLSDVSYQCCIEVAGSRCDVLSCLTPFFSGDTGLTPAAVSYENGSRAGHCVMYRSGTYPSGAIGPVEFLWQPVNNDVDTARLWLTVPPAIHDEVMDELTAAVEKGFRTGCHGDYQLETDNSGVSGDERRRSKVTVTSLRDEFVRFRLVGPRSHAVLMETLKPITEGNDTTTFVRSDAQTITNETVETSETSDAGTLSFSKPDLSRIPSPVPWWRDEDEALATHNKRLQRTLEDLRSATEPGEFPKGTVVGMVVQDPRLFTPSKKTDMVSEFYPRRKVDW</sequence>
<feature type="domain" description="Pop1 N-terminal" evidence="2">
    <location>
        <begin position="170"/>
        <end position="228"/>
    </location>
</feature>
<feature type="region of interest" description="Disordered" evidence="1">
    <location>
        <begin position="1"/>
        <end position="61"/>
    </location>
</feature>
<evidence type="ECO:0000313" key="4">
    <source>
        <dbReference type="Proteomes" id="UP001174909"/>
    </source>
</evidence>
<dbReference type="InterPro" id="IPR027266">
    <property type="entry name" value="TrmE/GcvT-like"/>
</dbReference>
<comment type="caution">
    <text evidence="3">The sequence shown here is derived from an EMBL/GenBank/DDBJ whole genome shotgun (WGS) entry which is preliminary data.</text>
</comment>
<dbReference type="Proteomes" id="UP001174909">
    <property type="component" value="Unassembled WGS sequence"/>
</dbReference>
<evidence type="ECO:0000259" key="2">
    <source>
        <dbReference type="Pfam" id="PF06978"/>
    </source>
</evidence>
<dbReference type="EMBL" id="CASHTH010000575">
    <property type="protein sequence ID" value="CAI8005080.1"/>
    <property type="molecule type" value="Genomic_DNA"/>
</dbReference>
<dbReference type="InterPro" id="IPR039182">
    <property type="entry name" value="Pop1"/>
</dbReference>
<feature type="non-terminal residue" evidence="3">
    <location>
        <position position="1"/>
    </location>
</feature>
<dbReference type="InterPro" id="IPR009723">
    <property type="entry name" value="Pop1_N"/>
</dbReference>